<accession>A0ABQ2BJR6</accession>
<dbReference type="Proteomes" id="UP000645390">
    <property type="component" value="Unassembled WGS sequence"/>
</dbReference>
<keyword evidence="2" id="KW-1185">Reference proteome</keyword>
<evidence type="ECO:0000313" key="2">
    <source>
        <dbReference type="Proteomes" id="UP000645390"/>
    </source>
</evidence>
<reference evidence="2" key="1">
    <citation type="journal article" date="2019" name="Int. J. Syst. Evol. Microbiol.">
        <title>The Global Catalogue of Microorganisms (GCM) 10K type strain sequencing project: providing services to taxonomists for standard genome sequencing and annotation.</title>
        <authorList>
            <consortium name="The Broad Institute Genomics Platform"/>
            <consortium name="The Broad Institute Genome Sequencing Center for Infectious Disease"/>
            <person name="Wu L."/>
            <person name="Ma J."/>
        </authorList>
    </citation>
    <scope>NUCLEOTIDE SEQUENCE [LARGE SCALE GENOMIC DNA]</scope>
    <source>
        <strain evidence="2">CCM 8939</strain>
    </source>
</reference>
<sequence length="128" mass="14709">MLVSIKNTYMKTDLVEIFQTIRASLQPYAARGYTVSENSETNYVLVSEKNVIENDGKTTERFFVGIFINAEVVDIQLNTSEFDSAQDLVEFGNVKEGFSISELDEDKLKEVEIFIEIIYTNFKERGWV</sequence>
<comment type="caution">
    <text evidence="1">The sequence shown here is derived from an EMBL/GenBank/DDBJ whole genome shotgun (WGS) entry which is preliminary data.</text>
</comment>
<dbReference type="EMBL" id="BMDJ01000005">
    <property type="protein sequence ID" value="GGI25900.1"/>
    <property type="molecule type" value="Genomic_DNA"/>
</dbReference>
<protein>
    <recommendedName>
        <fullName evidence="3">DUF1828 domain-containing protein</fullName>
    </recommendedName>
</protein>
<evidence type="ECO:0000313" key="1">
    <source>
        <dbReference type="EMBL" id="GGI25900.1"/>
    </source>
</evidence>
<proteinExistence type="predicted"/>
<name>A0ABQ2BJR6_9SPHI</name>
<organism evidence="1 2">
    <name type="scientific">Pedobacter mendelii</name>
    <dbReference type="NCBI Taxonomy" id="1908240"/>
    <lineage>
        <taxon>Bacteria</taxon>
        <taxon>Pseudomonadati</taxon>
        <taxon>Bacteroidota</taxon>
        <taxon>Sphingobacteriia</taxon>
        <taxon>Sphingobacteriales</taxon>
        <taxon>Sphingobacteriaceae</taxon>
        <taxon>Pedobacter</taxon>
    </lineage>
</organism>
<evidence type="ECO:0008006" key="3">
    <source>
        <dbReference type="Google" id="ProtNLM"/>
    </source>
</evidence>
<gene>
    <name evidence="1" type="ORF">GCM10008119_19960</name>
</gene>